<evidence type="ECO:0000256" key="4">
    <source>
        <dbReference type="ARBA" id="ARBA00022692"/>
    </source>
</evidence>
<evidence type="ECO:0000313" key="7">
    <source>
        <dbReference type="EMBL" id="PIL37669.1"/>
    </source>
</evidence>
<evidence type="ECO:0000256" key="2">
    <source>
        <dbReference type="ARBA" id="ARBA00008807"/>
    </source>
</evidence>
<comment type="caution">
    <text evidence="7">The sequence shown here is derived from an EMBL/GenBank/DDBJ whole genome shotgun (WGS) entry which is preliminary data.</text>
</comment>
<dbReference type="GO" id="GO:0035673">
    <property type="term" value="F:oligopeptide transmembrane transporter activity"/>
    <property type="evidence" value="ECO:0007669"/>
    <property type="project" value="InterPro"/>
</dbReference>
<comment type="subcellular location">
    <subcellularLocation>
        <location evidence="1">Membrane</location>
        <topology evidence="1">Multi-pass membrane protein</topology>
    </subcellularLocation>
</comment>
<keyword evidence="6" id="KW-0472">Membrane</keyword>
<dbReference type="GO" id="GO:0016020">
    <property type="term" value="C:membrane"/>
    <property type="evidence" value="ECO:0007669"/>
    <property type="project" value="UniProtKB-SubCell"/>
</dbReference>
<dbReference type="AlphaFoldDB" id="A0A2G8SV73"/>
<organism evidence="7 8">
    <name type="scientific">Ganoderma sinense ZZ0214-1</name>
    <dbReference type="NCBI Taxonomy" id="1077348"/>
    <lineage>
        <taxon>Eukaryota</taxon>
        <taxon>Fungi</taxon>
        <taxon>Dikarya</taxon>
        <taxon>Basidiomycota</taxon>
        <taxon>Agaricomycotina</taxon>
        <taxon>Agaricomycetes</taxon>
        <taxon>Polyporales</taxon>
        <taxon>Polyporaceae</taxon>
        <taxon>Ganoderma</taxon>
    </lineage>
</organism>
<dbReference type="OrthoDB" id="3264173at2759"/>
<gene>
    <name evidence="7" type="ORF">GSI_01363</name>
</gene>
<sequence>MISIGLSGPELWIALPGCPKRDRRWGPRLTQTLARLALLSWFRGPARGNKPAMVLGRRADGQSYDVTAISPACGVRDESAAWSPPILEAKLGGAPRRDADPAGAAPVGMKHGHLWDGAPGDTPGTRDRWTEADLANMVQRTAEVSATEIGQFHSQRPPTTQASVGYQLLLSLSSQMIGYPCAGIVFQLLVSPSSMIWPSALVSSVPLDTLSCNSAQKTKHVSREKSFLLIPLTRTSLPASCGRLC</sequence>
<keyword evidence="8" id="KW-1185">Reference proteome</keyword>
<evidence type="ECO:0000256" key="1">
    <source>
        <dbReference type="ARBA" id="ARBA00004141"/>
    </source>
</evidence>
<name>A0A2G8SV73_9APHY</name>
<keyword evidence="3" id="KW-0813">Transport</keyword>
<evidence type="ECO:0000256" key="3">
    <source>
        <dbReference type="ARBA" id="ARBA00022448"/>
    </source>
</evidence>
<dbReference type="EMBL" id="AYKW01000001">
    <property type="protein sequence ID" value="PIL37669.1"/>
    <property type="molecule type" value="Genomic_DNA"/>
</dbReference>
<dbReference type="Pfam" id="PF03169">
    <property type="entry name" value="OPT"/>
    <property type="match status" value="1"/>
</dbReference>
<keyword evidence="5" id="KW-1133">Transmembrane helix</keyword>
<reference evidence="7 8" key="1">
    <citation type="journal article" date="2015" name="Sci. Rep.">
        <title>Chromosome-level genome map provides insights into diverse defense mechanisms in the medicinal fungus Ganoderma sinense.</title>
        <authorList>
            <person name="Zhu Y."/>
            <person name="Xu J."/>
            <person name="Sun C."/>
            <person name="Zhou S."/>
            <person name="Xu H."/>
            <person name="Nelson D.R."/>
            <person name="Qian J."/>
            <person name="Song J."/>
            <person name="Luo H."/>
            <person name="Xiang L."/>
            <person name="Li Y."/>
            <person name="Xu Z."/>
            <person name="Ji A."/>
            <person name="Wang L."/>
            <person name="Lu S."/>
            <person name="Hayward A."/>
            <person name="Sun W."/>
            <person name="Li X."/>
            <person name="Schwartz D.C."/>
            <person name="Wang Y."/>
            <person name="Chen S."/>
        </authorList>
    </citation>
    <scope>NUCLEOTIDE SEQUENCE [LARGE SCALE GENOMIC DNA]</scope>
    <source>
        <strain evidence="7 8">ZZ0214-1</strain>
    </source>
</reference>
<evidence type="ECO:0000256" key="6">
    <source>
        <dbReference type="ARBA" id="ARBA00023136"/>
    </source>
</evidence>
<comment type="similarity">
    <text evidence="2">Belongs to the oligopeptide OPT transporter family.</text>
</comment>
<dbReference type="InterPro" id="IPR004813">
    <property type="entry name" value="OPT"/>
</dbReference>
<proteinExistence type="inferred from homology"/>
<evidence type="ECO:0000313" key="8">
    <source>
        <dbReference type="Proteomes" id="UP000230002"/>
    </source>
</evidence>
<dbReference type="Proteomes" id="UP000230002">
    <property type="component" value="Unassembled WGS sequence"/>
</dbReference>
<evidence type="ECO:0000256" key="5">
    <source>
        <dbReference type="ARBA" id="ARBA00022989"/>
    </source>
</evidence>
<protein>
    <submittedName>
        <fullName evidence="7">Transporter</fullName>
    </submittedName>
</protein>
<keyword evidence="4" id="KW-0812">Transmembrane</keyword>
<accession>A0A2G8SV73</accession>